<dbReference type="Gene3D" id="3.40.50.720">
    <property type="entry name" value="NAD(P)-binding Rossmann-like Domain"/>
    <property type="match status" value="1"/>
</dbReference>
<dbReference type="InterPro" id="IPR036291">
    <property type="entry name" value="NAD(P)-bd_dom_sf"/>
</dbReference>
<reference evidence="3" key="1">
    <citation type="journal article" date="2019" name="Int. J. Syst. Evol. Microbiol.">
        <title>The Global Catalogue of Microorganisms (GCM) 10K type strain sequencing project: providing services to taxonomists for standard genome sequencing and annotation.</title>
        <authorList>
            <consortium name="The Broad Institute Genomics Platform"/>
            <consortium name="The Broad Institute Genome Sequencing Center for Infectious Disease"/>
            <person name="Wu L."/>
            <person name="Ma J."/>
        </authorList>
    </citation>
    <scope>NUCLEOTIDE SEQUENCE [LARGE SCALE GENOMIC DNA]</scope>
    <source>
        <strain evidence="3">JCM 16227</strain>
    </source>
</reference>
<dbReference type="InterPro" id="IPR002347">
    <property type="entry name" value="SDR_fam"/>
</dbReference>
<evidence type="ECO:0000256" key="1">
    <source>
        <dbReference type="ARBA" id="ARBA00006484"/>
    </source>
</evidence>
<name>A0ABP5UXI8_9ACTN</name>
<keyword evidence="3" id="KW-1185">Reference proteome</keyword>
<dbReference type="RefSeq" id="WP_346077377.1">
    <property type="nucleotide sequence ID" value="NZ_BAAARB010000022.1"/>
</dbReference>
<protein>
    <submittedName>
        <fullName evidence="2">NAD(P)-dependent oxidoreductase</fullName>
    </submittedName>
</protein>
<dbReference type="InterPro" id="IPR051935">
    <property type="entry name" value="HSDL2"/>
</dbReference>
<accession>A0ABP5UXI8</accession>
<dbReference type="EMBL" id="BAAARB010000022">
    <property type="protein sequence ID" value="GAA2389868.1"/>
    <property type="molecule type" value="Genomic_DNA"/>
</dbReference>
<dbReference type="PRINTS" id="PR00081">
    <property type="entry name" value="GDHRDH"/>
</dbReference>
<comment type="caution">
    <text evidence="2">The sequence shown here is derived from an EMBL/GenBank/DDBJ whole genome shotgun (WGS) entry which is preliminary data.</text>
</comment>
<evidence type="ECO:0000313" key="3">
    <source>
        <dbReference type="Proteomes" id="UP001501170"/>
    </source>
</evidence>
<evidence type="ECO:0000313" key="2">
    <source>
        <dbReference type="EMBL" id="GAA2389868.1"/>
    </source>
</evidence>
<gene>
    <name evidence="2" type="ORF">GCM10009855_32410</name>
</gene>
<comment type="similarity">
    <text evidence="1">Belongs to the short-chain dehydrogenases/reductases (SDR) family.</text>
</comment>
<proteinExistence type="inferred from homology"/>
<dbReference type="NCBIfam" id="NF006133">
    <property type="entry name" value="PRK08278.1"/>
    <property type="match status" value="1"/>
</dbReference>
<dbReference type="PANTHER" id="PTHR42808">
    <property type="entry name" value="HYDROXYSTEROID DEHYDROGENASE-LIKE PROTEIN 2"/>
    <property type="match status" value="1"/>
</dbReference>
<dbReference type="Pfam" id="PF00106">
    <property type="entry name" value="adh_short"/>
    <property type="match status" value="1"/>
</dbReference>
<organism evidence="2 3">
    <name type="scientific">Gordonia cholesterolivorans</name>
    <dbReference type="NCBI Taxonomy" id="559625"/>
    <lineage>
        <taxon>Bacteria</taxon>
        <taxon>Bacillati</taxon>
        <taxon>Actinomycetota</taxon>
        <taxon>Actinomycetes</taxon>
        <taxon>Mycobacteriales</taxon>
        <taxon>Gordoniaceae</taxon>
        <taxon>Gordonia</taxon>
    </lineage>
</organism>
<dbReference type="PANTHER" id="PTHR42808:SF3">
    <property type="entry name" value="HYDROXYSTEROID DEHYDROGENASE-LIKE PROTEIN 2"/>
    <property type="match status" value="1"/>
</dbReference>
<sequence>MTETGSLRGKTLIISGGSRGIGEAVAIRAARDGANIALLAKTAEPHPKLPGTIYTAAAAIEEAGGRALPIVGDVRDDESVAGAVAQTVERFGGIDIVVNNASAIDLTATDDIPMKKYDLMQDINARGTFALSKVAIEHLRKSENPHILTFSPPVDLAPEWFDQVGAAYTVSKFGMTILTLGFARELAADGIAANTLWPRTSIATAAVRNLLSEEMLRGARSADIMSDAAYAVLTKPAAEFTGRCLIDDDVLAAEGITDFEPYRAEPGTGPLELDFWMRWPDRSPGR</sequence>
<dbReference type="PROSITE" id="PS00061">
    <property type="entry name" value="ADH_SHORT"/>
    <property type="match status" value="1"/>
</dbReference>
<dbReference type="Proteomes" id="UP001501170">
    <property type="component" value="Unassembled WGS sequence"/>
</dbReference>
<dbReference type="InterPro" id="IPR020904">
    <property type="entry name" value="Sc_DH/Rdtase_CS"/>
</dbReference>
<dbReference type="SUPFAM" id="SSF51735">
    <property type="entry name" value="NAD(P)-binding Rossmann-fold domains"/>
    <property type="match status" value="1"/>
</dbReference>